<dbReference type="EMBL" id="MTKT01003402">
    <property type="protein sequence ID" value="OWM75146.1"/>
    <property type="molecule type" value="Genomic_DNA"/>
</dbReference>
<proteinExistence type="predicted"/>
<protein>
    <submittedName>
        <fullName evidence="1">Uncharacterized protein</fullName>
    </submittedName>
</protein>
<gene>
    <name evidence="1" type="ORF">CDL15_Pgr017272</name>
</gene>
<accession>A0A218WR91</accession>
<evidence type="ECO:0000313" key="1">
    <source>
        <dbReference type="EMBL" id="OWM75146.1"/>
    </source>
</evidence>
<evidence type="ECO:0000313" key="2">
    <source>
        <dbReference type="Proteomes" id="UP000197138"/>
    </source>
</evidence>
<comment type="caution">
    <text evidence="1">The sequence shown here is derived from an EMBL/GenBank/DDBJ whole genome shotgun (WGS) entry which is preliminary data.</text>
</comment>
<sequence length="70" mass="8289">MTEGSKLCSHKRKKKKEELRGGIMEIELCISKNRPNEIFWVFDPNMDSHRDLHARFWIARLRSVHLPGDV</sequence>
<dbReference type="AlphaFoldDB" id="A0A218WR91"/>
<dbReference type="Proteomes" id="UP000197138">
    <property type="component" value="Unassembled WGS sequence"/>
</dbReference>
<reference evidence="2" key="1">
    <citation type="journal article" date="2017" name="Plant J.">
        <title>The pomegranate (Punica granatum L.) genome and the genomics of punicalagin biosynthesis.</title>
        <authorList>
            <person name="Qin G."/>
            <person name="Xu C."/>
            <person name="Ming R."/>
            <person name="Tang H."/>
            <person name="Guyot R."/>
            <person name="Kramer E.M."/>
            <person name="Hu Y."/>
            <person name="Yi X."/>
            <person name="Qi Y."/>
            <person name="Xu X."/>
            <person name="Gao Z."/>
            <person name="Pan H."/>
            <person name="Jian J."/>
            <person name="Tian Y."/>
            <person name="Yue Z."/>
            <person name="Xu Y."/>
        </authorList>
    </citation>
    <scope>NUCLEOTIDE SEQUENCE [LARGE SCALE GENOMIC DNA]</scope>
    <source>
        <strain evidence="2">cv. Dabenzi</strain>
    </source>
</reference>
<organism evidence="1 2">
    <name type="scientific">Punica granatum</name>
    <name type="common">Pomegranate</name>
    <dbReference type="NCBI Taxonomy" id="22663"/>
    <lineage>
        <taxon>Eukaryota</taxon>
        <taxon>Viridiplantae</taxon>
        <taxon>Streptophyta</taxon>
        <taxon>Embryophyta</taxon>
        <taxon>Tracheophyta</taxon>
        <taxon>Spermatophyta</taxon>
        <taxon>Magnoliopsida</taxon>
        <taxon>eudicotyledons</taxon>
        <taxon>Gunneridae</taxon>
        <taxon>Pentapetalae</taxon>
        <taxon>rosids</taxon>
        <taxon>malvids</taxon>
        <taxon>Myrtales</taxon>
        <taxon>Lythraceae</taxon>
        <taxon>Punica</taxon>
    </lineage>
</organism>
<name>A0A218WR91_PUNGR</name>